<proteinExistence type="predicted"/>
<dbReference type="Proteomes" id="UP001374803">
    <property type="component" value="Chromosome"/>
</dbReference>
<name>A0ABZ2L8W6_9BACT</name>
<organism evidence="1 2">
    <name type="scientific">Pendulispora rubella</name>
    <dbReference type="NCBI Taxonomy" id="2741070"/>
    <lineage>
        <taxon>Bacteria</taxon>
        <taxon>Pseudomonadati</taxon>
        <taxon>Myxococcota</taxon>
        <taxon>Myxococcia</taxon>
        <taxon>Myxococcales</taxon>
        <taxon>Sorangiineae</taxon>
        <taxon>Pendulisporaceae</taxon>
        <taxon>Pendulispora</taxon>
    </lineage>
</organism>
<dbReference type="EMBL" id="CP089983">
    <property type="protein sequence ID" value="WXB05172.1"/>
    <property type="molecule type" value="Genomic_DNA"/>
</dbReference>
<evidence type="ECO:0000313" key="2">
    <source>
        <dbReference type="Proteomes" id="UP001374803"/>
    </source>
</evidence>
<dbReference type="InterPro" id="IPR045499">
    <property type="entry name" value="DUF6492"/>
</dbReference>
<gene>
    <name evidence="1" type="ORF">LVJ94_50790</name>
</gene>
<dbReference type="RefSeq" id="WP_394834814.1">
    <property type="nucleotide sequence ID" value="NZ_CP089929.1"/>
</dbReference>
<keyword evidence="2" id="KW-1185">Reference proteome</keyword>
<protein>
    <submittedName>
        <fullName evidence="1">DUF6492 family protein</fullName>
    </submittedName>
</protein>
<dbReference type="Pfam" id="PF20102">
    <property type="entry name" value="DUF6492"/>
    <property type="match status" value="1"/>
</dbReference>
<evidence type="ECO:0000313" key="1">
    <source>
        <dbReference type="EMBL" id="WXB05172.1"/>
    </source>
</evidence>
<sequence>MDVLIPVAPKDLRNIAACIAHLRQHSRNPIRAIHLVARAPLPLDLPWIDEAKLEPSRAQVEAALAEAGCRHENASWYFQQLTKLSCFRVVSQAKRYLLVLDADYAFVSDIEFVNAAGQSLLPMGYPLHWNLETREHTLPQEHTALASAARLVPGWATVDPYSGMQHHMVFDRTIVDELIRRVERHHAQPFWKAFLATADASKWTGASEYVLYRHFAAAVFPERVVSRHVGAIDVIQSAETAAFDLADVLAAPRRHGVQAVGCHSFLDYEQRLATMDYIPESLRARLTATPRPLMLDLDEGRLRIESARVPLSLWGAQPAGHVTNA</sequence>
<reference evidence="1" key="1">
    <citation type="submission" date="2021-12" db="EMBL/GenBank/DDBJ databases">
        <title>Discovery of the Pendulisporaceae a myxobacterial family with distinct sporulation behavior and unique specialized metabolism.</title>
        <authorList>
            <person name="Garcia R."/>
            <person name="Popoff A."/>
            <person name="Bader C.D."/>
            <person name="Loehr J."/>
            <person name="Walesch S."/>
            <person name="Walt C."/>
            <person name="Boldt J."/>
            <person name="Bunk B."/>
            <person name="Haeckl F.J.F.P.J."/>
            <person name="Gunesch A.P."/>
            <person name="Birkelbach J."/>
            <person name="Nuebel U."/>
            <person name="Pietschmann T."/>
            <person name="Bach T."/>
            <person name="Mueller R."/>
        </authorList>
    </citation>
    <scope>NUCLEOTIDE SEQUENCE</scope>
    <source>
        <strain evidence="1">MSr11367</strain>
    </source>
</reference>
<accession>A0ABZ2L8W6</accession>